<feature type="transmembrane region" description="Helical" evidence="2">
    <location>
        <begin position="58"/>
        <end position="77"/>
    </location>
</feature>
<keyword evidence="2" id="KW-0472">Membrane</keyword>
<proteinExistence type="predicted"/>
<sequence>MASGDGPTDDGPDLGGSPSTDPGDPPPYRRGTHDPAVESVWLRHRPPPPPRPRGLPRMTTVLLVAAFIAVLLLYLAVRPGG</sequence>
<protein>
    <submittedName>
        <fullName evidence="3">Uncharacterized protein</fullName>
    </submittedName>
</protein>
<keyword evidence="4" id="KW-1185">Reference proteome</keyword>
<name>A0ABZ1YZ41_9NOCA</name>
<dbReference type="EMBL" id="CP109441">
    <property type="protein sequence ID" value="WUV48448.1"/>
    <property type="molecule type" value="Genomic_DNA"/>
</dbReference>
<keyword evidence="2" id="KW-0812">Transmembrane</keyword>
<evidence type="ECO:0000256" key="1">
    <source>
        <dbReference type="SAM" id="MobiDB-lite"/>
    </source>
</evidence>
<evidence type="ECO:0000313" key="3">
    <source>
        <dbReference type="EMBL" id="WUV48448.1"/>
    </source>
</evidence>
<keyword evidence="2" id="KW-1133">Transmembrane helix</keyword>
<reference evidence="3" key="1">
    <citation type="submission" date="2022-10" db="EMBL/GenBank/DDBJ databases">
        <title>The complete genomes of actinobacterial strains from the NBC collection.</title>
        <authorList>
            <person name="Joergensen T.S."/>
            <person name="Alvarez Arevalo M."/>
            <person name="Sterndorff E.B."/>
            <person name="Faurdal D."/>
            <person name="Vuksanovic O."/>
            <person name="Mourched A.-S."/>
            <person name="Charusanti P."/>
            <person name="Shaw S."/>
            <person name="Blin K."/>
            <person name="Weber T."/>
        </authorList>
    </citation>
    <scope>NUCLEOTIDE SEQUENCE</scope>
    <source>
        <strain evidence="3">NBC_01482</strain>
    </source>
</reference>
<feature type="region of interest" description="Disordered" evidence="1">
    <location>
        <begin position="1"/>
        <end position="55"/>
    </location>
</feature>
<accession>A0ABZ1YZ41</accession>
<organism evidence="3 4">
    <name type="scientific">Nocardia vinacea</name>
    <dbReference type="NCBI Taxonomy" id="96468"/>
    <lineage>
        <taxon>Bacteria</taxon>
        <taxon>Bacillati</taxon>
        <taxon>Actinomycetota</taxon>
        <taxon>Actinomycetes</taxon>
        <taxon>Mycobacteriales</taxon>
        <taxon>Nocardiaceae</taxon>
        <taxon>Nocardia</taxon>
    </lineage>
</organism>
<gene>
    <name evidence="3" type="ORF">OG563_09775</name>
</gene>
<dbReference type="RefSeq" id="WP_327101476.1">
    <property type="nucleotide sequence ID" value="NZ_CP109149.1"/>
</dbReference>
<dbReference type="Proteomes" id="UP001432062">
    <property type="component" value="Chromosome"/>
</dbReference>
<evidence type="ECO:0000256" key="2">
    <source>
        <dbReference type="SAM" id="Phobius"/>
    </source>
</evidence>
<evidence type="ECO:0000313" key="4">
    <source>
        <dbReference type="Proteomes" id="UP001432062"/>
    </source>
</evidence>